<dbReference type="STRING" id="1385521.N803_02405"/>
<reference evidence="4 5" key="1">
    <citation type="submission" date="2013-08" db="EMBL/GenBank/DDBJ databases">
        <title>The genome sequence of Knoellia subterranea.</title>
        <authorList>
            <person name="Zhu W."/>
            <person name="Wang G."/>
        </authorList>
    </citation>
    <scope>NUCLEOTIDE SEQUENCE [LARGE SCALE GENOMIC DNA]</scope>
    <source>
        <strain evidence="4 5">KCTC 19937</strain>
    </source>
</reference>
<dbReference type="PANTHER" id="PTHR44591:SF18">
    <property type="entry name" value="REGULATORY PROTEIN"/>
    <property type="match status" value="1"/>
</dbReference>
<comment type="caution">
    <text evidence="4">The sequence shown here is derived from an EMBL/GenBank/DDBJ whole genome shotgun (WGS) entry which is preliminary data.</text>
</comment>
<evidence type="ECO:0000313" key="5">
    <source>
        <dbReference type="Proteomes" id="UP000030011"/>
    </source>
</evidence>
<dbReference type="AlphaFoldDB" id="A0A0A0JRJ2"/>
<dbReference type="eggNOG" id="COG0745">
    <property type="taxonomic scope" value="Bacteria"/>
</dbReference>
<proteinExistence type="predicted"/>
<dbReference type="PROSITE" id="PS50110">
    <property type="entry name" value="RESPONSE_REGULATORY"/>
    <property type="match status" value="1"/>
</dbReference>
<dbReference type="Pfam" id="PF00072">
    <property type="entry name" value="Response_reg"/>
    <property type="match status" value="1"/>
</dbReference>
<keyword evidence="4" id="KW-0808">Transferase</keyword>
<dbReference type="SUPFAM" id="SSF52172">
    <property type="entry name" value="CheY-like"/>
    <property type="match status" value="1"/>
</dbReference>
<dbReference type="EMBL" id="AVPK01000001">
    <property type="protein sequence ID" value="KGN39339.1"/>
    <property type="molecule type" value="Genomic_DNA"/>
</dbReference>
<dbReference type="InterPro" id="IPR011006">
    <property type="entry name" value="CheY-like_superfamily"/>
</dbReference>
<keyword evidence="1 2" id="KW-0597">Phosphoprotein</keyword>
<dbReference type="InterPro" id="IPR001789">
    <property type="entry name" value="Sig_transdc_resp-reg_receiver"/>
</dbReference>
<feature type="domain" description="Response regulatory" evidence="3">
    <location>
        <begin position="15"/>
        <end position="134"/>
    </location>
</feature>
<protein>
    <submittedName>
        <fullName evidence="4">Histidine kinase</fullName>
    </submittedName>
</protein>
<dbReference type="PANTHER" id="PTHR44591">
    <property type="entry name" value="STRESS RESPONSE REGULATOR PROTEIN 1"/>
    <property type="match status" value="1"/>
</dbReference>
<evidence type="ECO:0000256" key="1">
    <source>
        <dbReference type="ARBA" id="ARBA00022553"/>
    </source>
</evidence>
<dbReference type="InterPro" id="IPR050595">
    <property type="entry name" value="Bact_response_regulator"/>
</dbReference>
<evidence type="ECO:0000256" key="2">
    <source>
        <dbReference type="PROSITE-ProRule" id="PRU00169"/>
    </source>
</evidence>
<dbReference type="SMART" id="SM00448">
    <property type="entry name" value="REC"/>
    <property type="match status" value="1"/>
</dbReference>
<dbReference type="Gene3D" id="3.40.50.2300">
    <property type="match status" value="1"/>
</dbReference>
<dbReference type="Proteomes" id="UP000030011">
    <property type="component" value="Unassembled WGS sequence"/>
</dbReference>
<sequence length="144" mass="15281">MESGAGVVAVTPRPLVLVCDDIDSIRAIIRINLELEGFDVLEAADGHEAMSQLIDPAAQVPDVIVLDAQTPRRDGWWAIAAIRSHPRLADVPTILVTASTTAHDRSEAALAGFDAFVGKPFDPVELVEVISRLAADGRPAIPGQ</sequence>
<dbReference type="GO" id="GO:0016301">
    <property type="term" value="F:kinase activity"/>
    <property type="evidence" value="ECO:0007669"/>
    <property type="project" value="UniProtKB-KW"/>
</dbReference>
<accession>A0A0A0JRJ2</accession>
<gene>
    <name evidence="4" type="ORF">N803_02405</name>
</gene>
<keyword evidence="4" id="KW-0418">Kinase</keyword>
<keyword evidence="5" id="KW-1185">Reference proteome</keyword>
<feature type="modified residue" description="4-aspartylphosphate" evidence="2">
    <location>
        <position position="67"/>
    </location>
</feature>
<organism evidence="4 5">
    <name type="scientific">Knoellia subterranea KCTC 19937</name>
    <dbReference type="NCBI Taxonomy" id="1385521"/>
    <lineage>
        <taxon>Bacteria</taxon>
        <taxon>Bacillati</taxon>
        <taxon>Actinomycetota</taxon>
        <taxon>Actinomycetes</taxon>
        <taxon>Micrococcales</taxon>
        <taxon>Intrasporangiaceae</taxon>
        <taxon>Knoellia</taxon>
    </lineage>
</organism>
<evidence type="ECO:0000259" key="3">
    <source>
        <dbReference type="PROSITE" id="PS50110"/>
    </source>
</evidence>
<dbReference type="GO" id="GO:0000160">
    <property type="term" value="P:phosphorelay signal transduction system"/>
    <property type="evidence" value="ECO:0007669"/>
    <property type="project" value="InterPro"/>
</dbReference>
<dbReference type="RefSeq" id="WP_245616962.1">
    <property type="nucleotide sequence ID" value="NZ_AVPK01000001.1"/>
</dbReference>
<evidence type="ECO:0000313" key="4">
    <source>
        <dbReference type="EMBL" id="KGN39339.1"/>
    </source>
</evidence>
<name>A0A0A0JRJ2_9MICO</name>